<gene>
    <name evidence="2" type="ORF">V5799_013862</name>
</gene>
<dbReference type="GO" id="GO:0015026">
    <property type="term" value="F:coreceptor activity"/>
    <property type="evidence" value="ECO:0007669"/>
    <property type="project" value="TreeGrafter"/>
</dbReference>
<dbReference type="Pfam" id="PF06534">
    <property type="entry name" value="RGM_C"/>
    <property type="match status" value="1"/>
</dbReference>
<evidence type="ECO:0000313" key="3">
    <source>
        <dbReference type="Proteomes" id="UP001321473"/>
    </source>
</evidence>
<reference evidence="2 3" key="1">
    <citation type="journal article" date="2023" name="Arcadia Sci">
        <title>De novo assembly of a long-read Amblyomma americanum tick genome.</title>
        <authorList>
            <person name="Chou S."/>
            <person name="Poskanzer K.E."/>
            <person name="Rollins M."/>
            <person name="Thuy-Boun P.S."/>
        </authorList>
    </citation>
    <scope>NUCLEOTIDE SEQUENCE [LARGE SCALE GENOMIC DNA]</scope>
    <source>
        <strain evidence="2">F_SG_1</strain>
        <tissue evidence="2">Salivary glands</tissue>
    </source>
</reference>
<evidence type="ECO:0000313" key="2">
    <source>
        <dbReference type="EMBL" id="KAK8769671.1"/>
    </source>
</evidence>
<dbReference type="EMBL" id="JARKHS020022296">
    <property type="protein sequence ID" value="KAK8769671.1"/>
    <property type="molecule type" value="Genomic_DNA"/>
</dbReference>
<dbReference type="AlphaFoldDB" id="A0AAQ4E4P3"/>
<accession>A0AAQ4E4P3</accession>
<keyword evidence="3" id="KW-1185">Reference proteome</keyword>
<sequence>MRLLIVKGWWYNECNFFVFISPFFTISLGLGEPEEDWRQCSLYGDTHLRTFGGELQTCRAIGARPLVDNAYFAVQVTNSPFGNKATVLSKVTVVIRAHGSCAMEKTYEADIKDSPLPRVFADGATLAGKGVRLMTLSPNRVELLLTHAGARLLIRRQGDFLSVALRLPLTLAGEQPLQLCLRGCSASERLPAPHGEPAWLLEEADVACRAANLTGAYLDACVFDVLATGQKDMAAEASGAAVADLQELGATTAHRIVQQPSAAMERRASAAAIFVGLLLAAGLHARGCTAAGAVR</sequence>
<comment type="caution">
    <text evidence="2">The sequence shown here is derived from an EMBL/GenBank/DDBJ whole genome shotgun (WGS) entry which is preliminary data.</text>
</comment>
<dbReference type="Proteomes" id="UP001321473">
    <property type="component" value="Unassembled WGS sequence"/>
</dbReference>
<dbReference type="InterPro" id="IPR009496">
    <property type="entry name" value="RGM_C"/>
</dbReference>
<dbReference type="PANTHER" id="PTHR31428">
    <property type="entry name" value="RGM DOMAIN FAMILY MEMBER DRAG-1"/>
    <property type="match status" value="1"/>
</dbReference>
<dbReference type="PANTHER" id="PTHR31428:SF6">
    <property type="entry name" value="REPULSIVE GUIDANCE MOLECULE B HOMOLOG DRAG-1"/>
    <property type="match status" value="1"/>
</dbReference>
<dbReference type="GO" id="GO:0030509">
    <property type="term" value="P:BMP signaling pathway"/>
    <property type="evidence" value="ECO:0007669"/>
    <property type="project" value="TreeGrafter"/>
</dbReference>
<name>A0AAQ4E4P3_AMBAM</name>
<proteinExistence type="predicted"/>
<dbReference type="InterPro" id="IPR040287">
    <property type="entry name" value="RGM"/>
</dbReference>
<organism evidence="2 3">
    <name type="scientific">Amblyomma americanum</name>
    <name type="common">Lone star tick</name>
    <dbReference type="NCBI Taxonomy" id="6943"/>
    <lineage>
        <taxon>Eukaryota</taxon>
        <taxon>Metazoa</taxon>
        <taxon>Ecdysozoa</taxon>
        <taxon>Arthropoda</taxon>
        <taxon>Chelicerata</taxon>
        <taxon>Arachnida</taxon>
        <taxon>Acari</taxon>
        <taxon>Parasitiformes</taxon>
        <taxon>Ixodida</taxon>
        <taxon>Ixodoidea</taxon>
        <taxon>Ixodidae</taxon>
        <taxon>Amblyomminae</taxon>
        <taxon>Amblyomma</taxon>
    </lineage>
</organism>
<evidence type="ECO:0000259" key="1">
    <source>
        <dbReference type="Pfam" id="PF06534"/>
    </source>
</evidence>
<dbReference type="GO" id="GO:0005886">
    <property type="term" value="C:plasma membrane"/>
    <property type="evidence" value="ECO:0007669"/>
    <property type="project" value="TreeGrafter"/>
</dbReference>
<dbReference type="Gene3D" id="3.40.1000.10">
    <property type="entry name" value="Mog1/PsbP, alpha/beta/alpha sandwich"/>
    <property type="match status" value="1"/>
</dbReference>
<protein>
    <recommendedName>
        <fullName evidence="1">Repulsive guidance molecule C-terminal domain-containing protein</fullName>
    </recommendedName>
</protein>
<feature type="domain" description="Repulsive guidance molecule C-terminal" evidence="1">
    <location>
        <begin position="38"/>
        <end position="248"/>
    </location>
</feature>